<dbReference type="PANTHER" id="PTHR30546">
    <property type="entry name" value="FLAVODOXIN-RELATED PROTEIN WRBA-RELATED"/>
    <property type="match status" value="1"/>
</dbReference>
<reference evidence="3" key="1">
    <citation type="submission" date="2020-05" db="EMBL/GenBank/DDBJ databases">
        <title>Phylogenomic resolution of chytrid fungi.</title>
        <authorList>
            <person name="Stajich J.E."/>
            <person name="Amses K."/>
            <person name="Simmons R."/>
            <person name="Seto K."/>
            <person name="Myers J."/>
            <person name="Bonds A."/>
            <person name="Quandt C.A."/>
            <person name="Barry K."/>
            <person name="Liu P."/>
            <person name="Grigoriev I."/>
            <person name="Longcore J.E."/>
            <person name="James T.Y."/>
        </authorList>
    </citation>
    <scope>NUCLEOTIDE SEQUENCE</scope>
    <source>
        <strain evidence="3">PLAUS21</strain>
    </source>
</reference>
<dbReference type="GO" id="GO:0003955">
    <property type="term" value="F:NAD(P)H dehydrogenase (quinone) activity"/>
    <property type="evidence" value="ECO:0007669"/>
    <property type="project" value="InterPro"/>
</dbReference>
<name>A0AAD5UNC6_9FUNG</name>
<dbReference type="NCBIfam" id="TIGR01755">
    <property type="entry name" value="flav_wrbA"/>
    <property type="match status" value="1"/>
</dbReference>
<dbReference type="PROSITE" id="PS50902">
    <property type="entry name" value="FLAVODOXIN_LIKE"/>
    <property type="match status" value="1"/>
</dbReference>
<organism evidence="3 4">
    <name type="scientific">Boothiomyces macroporosus</name>
    <dbReference type="NCBI Taxonomy" id="261099"/>
    <lineage>
        <taxon>Eukaryota</taxon>
        <taxon>Fungi</taxon>
        <taxon>Fungi incertae sedis</taxon>
        <taxon>Chytridiomycota</taxon>
        <taxon>Chytridiomycota incertae sedis</taxon>
        <taxon>Chytridiomycetes</taxon>
        <taxon>Rhizophydiales</taxon>
        <taxon>Terramycetaceae</taxon>
        <taxon>Boothiomyces</taxon>
    </lineage>
</organism>
<comment type="caution">
    <text evidence="3">The sequence shown here is derived from an EMBL/GenBank/DDBJ whole genome shotgun (WGS) entry which is preliminary data.</text>
</comment>
<evidence type="ECO:0000256" key="1">
    <source>
        <dbReference type="ARBA" id="ARBA00006961"/>
    </source>
</evidence>
<accession>A0AAD5UNC6</accession>
<dbReference type="Pfam" id="PF03358">
    <property type="entry name" value="FMN_red"/>
    <property type="match status" value="1"/>
</dbReference>
<protein>
    <recommendedName>
        <fullName evidence="2">Flavodoxin-like domain-containing protein</fullName>
    </recommendedName>
</protein>
<proteinExistence type="inferred from homology"/>
<dbReference type="PANTHER" id="PTHR30546:SF23">
    <property type="entry name" value="FLAVOPROTEIN-LIKE PROTEIN YCP4-RELATED"/>
    <property type="match status" value="1"/>
</dbReference>
<dbReference type="NCBIfam" id="NF002999">
    <property type="entry name" value="PRK03767.1"/>
    <property type="match status" value="1"/>
</dbReference>
<dbReference type="AlphaFoldDB" id="A0AAD5UNC6"/>
<dbReference type="InterPro" id="IPR005025">
    <property type="entry name" value="FMN_Rdtase-like_dom"/>
</dbReference>
<evidence type="ECO:0000313" key="4">
    <source>
        <dbReference type="Proteomes" id="UP001210925"/>
    </source>
</evidence>
<keyword evidence="4" id="KW-1185">Reference proteome</keyword>
<dbReference type="Gene3D" id="3.40.50.360">
    <property type="match status" value="1"/>
</dbReference>
<gene>
    <name evidence="3" type="ORF">HK103_002090</name>
</gene>
<dbReference type="SUPFAM" id="SSF52218">
    <property type="entry name" value="Flavoproteins"/>
    <property type="match status" value="1"/>
</dbReference>
<dbReference type="GO" id="GO:0010181">
    <property type="term" value="F:FMN binding"/>
    <property type="evidence" value="ECO:0007669"/>
    <property type="project" value="InterPro"/>
</dbReference>
<dbReference type="InterPro" id="IPR029039">
    <property type="entry name" value="Flavoprotein-like_sf"/>
</dbReference>
<dbReference type="GO" id="GO:0016020">
    <property type="term" value="C:membrane"/>
    <property type="evidence" value="ECO:0007669"/>
    <property type="project" value="TreeGrafter"/>
</dbReference>
<comment type="similarity">
    <text evidence="1">Belongs to the WrbA family.</text>
</comment>
<evidence type="ECO:0000313" key="3">
    <source>
        <dbReference type="EMBL" id="KAJ3259537.1"/>
    </source>
</evidence>
<dbReference type="FunFam" id="3.40.50.360:FF:000001">
    <property type="entry name" value="NAD(P)H dehydrogenase (Quinone) FQR1-like"/>
    <property type="match status" value="1"/>
</dbReference>
<dbReference type="Proteomes" id="UP001210925">
    <property type="component" value="Unassembled WGS sequence"/>
</dbReference>
<dbReference type="InterPro" id="IPR010089">
    <property type="entry name" value="Flavoprotein_WrbA-like"/>
</dbReference>
<sequence>MGKKIYSAYGHIKQLAEEELKGLKKAGVEAVIKMVPETLPEEVQKKMHIAKFDYPVATVDELVNYDGFLFGFATRYGSAPAQFKAFMDATGQLWFTGALKGKVAGVFQSSAGAGGGQESPALTFMPHFAHHGIAFVPMGHHPHLSVLTEARGGSFWGAGTLASTDGSRQPSTLEKELAEYQGEQFGKFVNRLQ</sequence>
<feature type="domain" description="Flavodoxin-like" evidence="2">
    <location>
        <begin position="1"/>
        <end position="185"/>
    </location>
</feature>
<dbReference type="InterPro" id="IPR008254">
    <property type="entry name" value="Flavodoxin/NO_synth"/>
</dbReference>
<dbReference type="EMBL" id="JADGKB010000017">
    <property type="protein sequence ID" value="KAJ3259537.1"/>
    <property type="molecule type" value="Genomic_DNA"/>
</dbReference>
<evidence type="ECO:0000259" key="2">
    <source>
        <dbReference type="PROSITE" id="PS50902"/>
    </source>
</evidence>